<proteinExistence type="predicted"/>
<keyword evidence="3" id="KW-1185">Reference proteome</keyword>
<reference evidence="2 3" key="1">
    <citation type="journal article" date="2018" name="Evol. Lett.">
        <title>Horizontal gene cluster transfer increased hallucinogenic mushroom diversity.</title>
        <authorList>
            <person name="Reynolds H.T."/>
            <person name="Vijayakumar V."/>
            <person name="Gluck-Thaler E."/>
            <person name="Korotkin H.B."/>
            <person name="Matheny P.B."/>
            <person name="Slot J.C."/>
        </authorList>
    </citation>
    <scope>NUCLEOTIDE SEQUENCE [LARGE SCALE GENOMIC DNA]</scope>
    <source>
        <strain evidence="2 3">2629</strain>
    </source>
</reference>
<gene>
    <name evidence="2" type="ORF">CVT24_003656</name>
</gene>
<sequence>MSYIKLLCSTIQSEWCRLLSATDEHRLGLLSPVPHLQTCNDPPSHSEEQLVHQALENAENLRQRIRDALEHGTINNKTRYQPQDLTIIDDFCLSLRSVLSPIRKVPFELLQTIFMLAFKGQGRYGWNHCPSALSGVCRRWRQICLATPTLWTHFPQLNMYASISDIRIQKAQKIFTLLMERSGRAPLHVHIVGSISSGALHPLFKALMDEFDRWETAVLSMYWSTFQEHFGPLQGRLKLLRRLRLNLHKNNDSERTPPVLWDIFSDTPSAPQSSTQQMVPSAPRAIHTFIPPSNIQSLSLGLRLDAEIPSRIVLPHLKRFKLSLQERYRPIALNALVLPALEDLTLNLGDAYLYPFVLNLVERSSSESTGVFPANGLHIESHSTPEFVISMIKLLPALKHLQIWLTGNCYQVVKRLACADDLLAPQLEVCTFWRNDLDRLSLVKPQLVNLCRMRCYRSPFASNPMATKNRESAMRPFSLLKAVVIRSHLGMCTGNPWVPERQPGPVPVQTPTRVPAGFAHKTHPKTSKTDEIWPFPGRFGRFWACFDAHGYGNVNPYPYPTVPIPVTRTGCPNPCTSLFTLPRPKVRSLRASVEDYDERRFALKELSACLYAVVKPSVAYGFMHEVKIVPPDLSSAKNILKVLKECQKKDVDPRYIYIHQLHLQLRALNKWVKKNGESAWSTSSEAPVVFSELREVMKETLDSWRRIVYVYSSQIKWAAITPTYLMYIPDDDPIRSSSEAIKLARGYESYL</sequence>
<name>A0A409YXH7_9AGAR</name>
<dbReference type="InParanoid" id="A0A409YXH7"/>
<accession>A0A409YXH7</accession>
<organism evidence="2 3">
    <name type="scientific">Panaeolus cyanescens</name>
    <dbReference type="NCBI Taxonomy" id="181874"/>
    <lineage>
        <taxon>Eukaryota</taxon>
        <taxon>Fungi</taxon>
        <taxon>Dikarya</taxon>
        <taxon>Basidiomycota</taxon>
        <taxon>Agaricomycotina</taxon>
        <taxon>Agaricomycetes</taxon>
        <taxon>Agaricomycetidae</taxon>
        <taxon>Agaricales</taxon>
        <taxon>Agaricineae</taxon>
        <taxon>Galeropsidaceae</taxon>
        <taxon>Panaeolus</taxon>
    </lineage>
</organism>
<dbReference type="OrthoDB" id="3365698at2759"/>
<keyword evidence="1" id="KW-0175">Coiled coil</keyword>
<dbReference type="Proteomes" id="UP000284842">
    <property type="component" value="Unassembled WGS sequence"/>
</dbReference>
<dbReference type="EMBL" id="NHTK01000346">
    <property type="protein sequence ID" value="PPR07734.1"/>
    <property type="molecule type" value="Genomic_DNA"/>
</dbReference>
<protein>
    <submittedName>
        <fullName evidence="2">Uncharacterized protein</fullName>
    </submittedName>
</protein>
<feature type="coiled-coil region" evidence="1">
    <location>
        <begin position="44"/>
        <end position="71"/>
    </location>
</feature>
<comment type="caution">
    <text evidence="2">The sequence shown here is derived from an EMBL/GenBank/DDBJ whole genome shotgun (WGS) entry which is preliminary data.</text>
</comment>
<evidence type="ECO:0000313" key="3">
    <source>
        <dbReference type="Proteomes" id="UP000284842"/>
    </source>
</evidence>
<evidence type="ECO:0000256" key="1">
    <source>
        <dbReference type="SAM" id="Coils"/>
    </source>
</evidence>
<dbReference type="AlphaFoldDB" id="A0A409YXH7"/>
<evidence type="ECO:0000313" key="2">
    <source>
        <dbReference type="EMBL" id="PPR07734.1"/>
    </source>
</evidence>